<dbReference type="GO" id="GO:0016740">
    <property type="term" value="F:transferase activity"/>
    <property type="evidence" value="ECO:0007669"/>
    <property type="project" value="UniProtKB-KW"/>
</dbReference>
<comment type="catalytic activity">
    <reaction evidence="4">
        <text>uridine(34) in tRNA + AH2 + O2 = 5-hydroxyuridine(34) in tRNA + A + H2O</text>
        <dbReference type="Rhea" id="RHEA:64224"/>
        <dbReference type="Rhea" id="RHEA-COMP:11727"/>
        <dbReference type="Rhea" id="RHEA-COMP:13381"/>
        <dbReference type="ChEBI" id="CHEBI:13193"/>
        <dbReference type="ChEBI" id="CHEBI:15377"/>
        <dbReference type="ChEBI" id="CHEBI:15379"/>
        <dbReference type="ChEBI" id="CHEBI:17499"/>
        <dbReference type="ChEBI" id="CHEBI:65315"/>
        <dbReference type="ChEBI" id="CHEBI:136877"/>
    </reaction>
</comment>
<dbReference type="CDD" id="cd01518">
    <property type="entry name" value="RHOD_YceA"/>
    <property type="match status" value="1"/>
</dbReference>
<evidence type="ECO:0000256" key="1">
    <source>
        <dbReference type="ARBA" id="ARBA00022694"/>
    </source>
</evidence>
<dbReference type="InterPro" id="IPR022111">
    <property type="entry name" value="Rhodanese_C"/>
</dbReference>
<dbReference type="PANTHER" id="PTHR43846:SF1">
    <property type="entry name" value="TRNA URIDINE(34) HYDROXYLASE"/>
    <property type="match status" value="1"/>
</dbReference>
<dbReference type="HAMAP" id="MF_00469">
    <property type="entry name" value="TrhO"/>
    <property type="match status" value="1"/>
</dbReference>
<evidence type="ECO:0000256" key="2">
    <source>
        <dbReference type="ARBA" id="ARBA00023002"/>
    </source>
</evidence>
<dbReference type="SUPFAM" id="SSF52821">
    <property type="entry name" value="Rhodanese/Cell cycle control phosphatase"/>
    <property type="match status" value="1"/>
</dbReference>
<evidence type="ECO:0000313" key="7">
    <source>
        <dbReference type="Proteomes" id="UP000276309"/>
    </source>
</evidence>
<keyword evidence="7" id="KW-1185">Reference proteome</keyword>
<evidence type="ECO:0000259" key="5">
    <source>
        <dbReference type="PROSITE" id="PS50206"/>
    </source>
</evidence>
<keyword evidence="2 4" id="KW-0560">Oxidoreductase</keyword>
<dbReference type="AlphaFoldDB" id="A0A3G2L1K4"/>
<feature type="domain" description="Rhodanese" evidence="5">
    <location>
        <begin position="144"/>
        <end position="239"/>
    </location>
</feature>
<dbReference type="EC" id="1.14.-.-" evidence="4"/>
<dbReference type="Pfam" id="PF17773">
    <property type="entry name" value="UPF0176_N"/>
    <property type="match status" value="1"/>
</dbReference>
<organism evidence="6 7">
    <name type="scientific">Euzebyella marina</name>
    <dbReference type="NCBI Taxonomy" id="1761453"/>
    <lineage>
        <taxon>Bacteria</taxon>
        <taxon>Pseudomonadati</taxon>
        <taxon>Bacteroidota</taxon>
        <taxon>Flavobacteriia</taxon>
        <taxon>Flavobacteriales</taxon>
        <taxon>Flavobacteriaceae</taxon>
        <taxon>Euzebyella</taxon>
    </lineage>
</organism>
<keyword evidence="6" id="KW-0808">Transferase</keyword>
<evidence type="ECO:0000256" key="3">
    <source>
        <dbReference type="ARBA" id="ARBA00045625"/>
    </source>
</evidence>
<dbReference type="OrthoDB" id="9778326at2"/>
<keyword evidence="1 4" id="KW-0819">tRNA processing</keyword>
<dbReference type="Pfam" id="PF00581">
    <property type="entry name" value="Rhodanese"/>
    <property type="match status" value="1"/>
</dbReference>
<dbReference type="PANTHER" id="PTHR43846">
    <property type="entry name" value="UPF0176 PROTEIN YCEA"/>
    <property type="match status" value="1"/>
</dbReference>
<dbReference type="InterPro" id="IPR020936">
    <property type="entry name" value="TrhO"/>
</dbReference>
<sequence>MQLYNTLSAKERAALIEEAGQERLTISFYQYAHIGNPKILRNHLFLAWNELDVLGRIYVAYEGINAQLSVPAENFVAFKEHLDSISFLENVRLNIAIEQDNLSFLKLKVKVRNKIVADGLHDHTFDVTNKGVHVSAEEFNALIEDPDTVLVDMRNHYESEIGHFKNAITPDVDTFRDSLDIIENDLKEHKEDKKLVMYCTGGIRCEKASAYYKHKGFKNVYQLEGGIIDYTRQVQNKNLENKFIGKNFVFDHRRSERISDDVIAQCHQCGQPCDTHVNCANEACHLLFIQCDECAAKMKNCCSDHCKNINALPFEEQKKLRKGKGASNKIFKKGRSEVLKFKR</sequence>
<dbReference type="GO" id="GO:0006400">
    <property type="term" value="P:tRNA modification"/>
    <property type="evidence" value="ECO:0007669"/>
    <property type="project" value="UniProtKB-UniRule"/>
</dbReference>
<accession>A0A3G2L1K4</accession>
<gene>
    <name evidence="4" type="primary">trhO</name>
    <name evidence="6" type="ORF">D1013_01455</name>
</gene>
<proteinExistence type="inferred from homology"/>
<dbReference type="Gene3D" id="3.40.250.10">
    <property type="entry name" value="Rhodanese-like domain"/>
    <property type="match status" value="1"/>
</dbReference>
<dbReference type="RefSeq" id="WP_121847191.1">
    <property type="nucleotide sequence ID" value="NZ_CP032050.1"/>
</dbReference>
<dbReference type="Proteomes" id="UP000276309">
    <property type="component" value="Chromosome"/>
</dbReference>
<dbReference type="NCBIfam" id="NF001133">
    <property type="entry name" value="PRK00142.1-1"/>
    <property type="match status" value="1"/>
</dbReference>
<dbReference type="Gene3D" id="3.30.70.100">
    <property type="match status" value="1"/>
</dbReference>
<name>A0A3G2L1K4_9FLAO</name>
<dbReference type="InterPro" id="IPR036873">
    <property type="entry name" value="Rhodanese-like_dom_sf"/>
</dbReference>
<reference evidence="6 7" key="1">
    <citation type="submission" date="2018-08" db="EMBL/GenBank/DDBJ databases">
        <title>The reduced genetic potential of extracellular carbohydrate catabolism in Euzebyella marina RN62, a Flavobacteriia bacterium isolated from the hadal water.</title>
        <authorList>
            <person name="Xue C."/>
        </authorList>
    </citation>
    <scope>NUCLEOTIDE SEQUENCE [LARGE SCALE GENOMIC DNA]</scope>
    <source>
        <strain evidence="6 7">RN62</strain>
    </source>
</reference>
<dbReference type="PROSITE" id="PS50206">
    <property type="entry name" value="RHODANESE_3"/>
    <property type="match status" value="1"/>
</dbReference>
<dbReference type="GO" id="GO:0016705">
    <property type="term" value="F:oxidoreductase activity, acting on paired donors, with incorporation or reduction of molecular oxygen"/>
    <property type="evidence" value="ECO:0007669"/>
    <property type="project" value="UniProtKB-UniRule"/>
</dbReference>
<dbReference type="EMBL" id="CP032050">
    <property type="protein sequence ID" value="AYN66139.1"/>
    <property type="molecule type" value="Genomic_DNA"/>
</dbReference>
<evidence type="ECO:0000313" key="6">
    <source>
        <dbReference type="EMBL" id="AYN66139.1"/>
    </source>
</evidence>
<comment type="similarity">
    <text evidence="4">Belongs to the TrhO family.</text>
</comment>
<comment type="function">
    <text evidence="3">Catalyzes oxygen-dependent 5-hydroxyuridine (ho5U) modification at position 34 in tRNAs, the first step in 5-carboxymethoxyuridine (cmo5U) biosynthesis. May be part of an alternate pathway, which is able to bypass cmo5U biogenesis in a subset of tRNAs under aerobic conditions.</text>
</comment>
<dbReference type="InterPro" id="IPR040503">
    <property type="entry name" value="TRHO_N"/>
</dbReference>
<dbReference type="SMART" id="SM00450">
    <property type="entry name" value="RHOD"/>
    <property type="match status" value="1"/>
</dbReference>
<dbReference type="Pfam" id="PF12368">
    <property type="entry name" value="Rhodanese_C"/>
    <property type="match status" value="1"/>
</dbReference>
<protein>
    <recommendedName>
        <fullName evidence="4">tRNA uridine(34) hydroxylase</fullName>
        <ecNumber evidence="4">1.14.-.-</ecNumber>
    </recommendedName>
    <alternativeName>
        <fullName evidence="4">tRNA hydroxylation protein O</fullName>
    </alternativeName>
</protein>
<dbReference type="KEGG" id="emar:D1013_01455"/>
<evidence type="ECO:0000256" key="4">
    <source>
        <dbReference type="HAMAP-Rule" id="MF_00469"/>
    </source>
</evidence>
<dbReference type="InterPro" id="IPR001763">
    <property type="entry name" value="Rhodanese-like_dom"/>
</dbReference>